<evidence type="ECO:0000313" key="2">
    <source>
        <dbReference type="EMBL" id="CUP46291.1"/>
    </source>
</evidence>
<dbReference type="Proteomes" id="UP000095564">
    <property type="component" value="Unassembled WGS sequence"/>
</dbReference>
<gene>
    <name evidence="2" type="ORF">ERS852520_01403</name>
</gene>
<feature type="transmembrane region" description="Helical" evidence="1">
    <location>
        <begin position="20"/>
        <end position="40"/>
    </location>
</feature>
<dbReference type="RefSeq" id="WP_055159826.1">
    <property type="nucleotide sequence ID" value="NZ_CP143954.1"/>
</dbReference>
<keyword evidence="1" id="KW-1133">Transmembrane helix</keyword>
<protein>
    <submittedName>
        <fullName evidence="2">Uncharacterized protein</fullName>
    </submittedName>
</protein>
<reference evidence="2 3" key="1">
    <citation type="submission" date="2015-09" db="EMBL/GenBank/DDBJ databases">
        <authorList>
            <consortium name="Pathogen Informatics"/>
        </authorList>
    </citation>
    <scope>NUCLEOTIDE SEQUENCE [LARGE SCALE GENOMIC DNA]</scope>
    <source>
        <strain evidence="2 3">2789STDY5834908</strain>
    </source>
</reference>
<keyword evidence="1" id="KW-0812">Transmembrane</keyword>
<dbReference type="AlphaFoldDB" id="A0A174NG90"/>
<name>A0A174NG90_ANAHA</name>
<evidence type="ECO:0000313" key="3">
    <source>
        <dbReference type="Proteomes" id="UP000095564"/>
    </source>
</evidence>
<keyword evidence="1" id="KW-0472">Membrane</keyword>
<feature type="transmembrane region" description="Helical" evidence="1">
    <location>
        <begin position="92"/>
        <end position="113"/>
    </location>
</feature>
<proteinExistence type="predicted"/>
<organism evidence="2 3">
    <name type="scientific">Anaerostipes hadrus</name>
    <dbReference type="NCBI Taxonomy" id="649756"/>
    <lineage>
        <taxon>Bacteria</taxon>
        <taxon>Bacillati</taxon>
        <taxon>Bacillota</taxon>
        <taxon>Clostridia</taxon>
        <taxon>Lachnospirales</taxon>
        <taxon>Lachnospiraceae</taxon>
        <taxon>Anaerostipes</taxon>
    </lineage>
</organism>
<dbReference type="EMBL" id="CZAU01000012">
    <property type="protein sequence ID" value="CUP46291.1"/>
    <property type="molecule type" value="Genomic_DNA"/>
</dbReference>
<feature type="transmembrane region" description="Helical" evidence="1">
    <location>
        <begin position="119"/>
        <end position="142"/>
    </location>
</feature>
<feature type="transmembrane region" description="Helical" evidence="1">
    <location>
        <begin position="60"/>
        <end position="85"/>
    </location>
</feature>
<sequence length="180" mass="20853">MWEVRKIQNQDIIMRKVGKWFIIIGIAGVLSILFVEWSRWNIISLSKKLHSIILNENSYVFKANFIEGIIGTVSIFSLLAAPFFIKWDRSSAINIASLIAIIFIDVSAFITAVARGEIFGFYIIVIFLSACFYMKIIIIEVLQRIYHWIRIETKTNQYDVEKIMLILTIMTFIFVMGCLV</sequence>
<accession>A0A174NG90</accession>
<evidence type="ECO:0000256" key="1">
    <source>
        <dbReference type="SAM" id="Phobius"/>
    </source>
</evidence>
<feature type="transmembrane region" description="Helical" evidence="1">
    <location>
        <begin position="163"/>
        <end position="179"/>
    </location>
</feature>